<keyword evidence="3" id="KW-1185">Reference proteome</keyword>
<reference evidence="3" key="1">
    <citation type="journal article" date="2019" name="Int. J. Syst. Evol. Microbiol.">
        <title>The Global Catalogue of Microorganisms (GCM) 10K type strain sequencing project: providing services to taxonomists for standard genome sequencing and annotation.</title>
        <authorList>
            <consortium name="The Broad Institute Genomics Platform"/>
            <consortium name="The Broad Institute Genome Sequencing Center for Infectious Disease"/>
            <person name="Wu L."/>
            <person name="Ma J."/>
        </authorList>
    </citation>
    <scope>NUCLEOTIDE SEQUENCE [LARGE SCALE GENOMIC DNA]</scope>
    <source>
        <strain evidence="3">JCM 31486</strain>
    </source>
</reference>
<evidence type="ECO:0000313" key="3">
    <source>
        <dbReference type="Proteomes" id="UP001597045"/>
    </source>
</evidence>
<feature type="compositionally biased region" description="Pro residues" evidence="1">
    <location>
        <begin position="88"/>
        <end position="97"/>
    </location>
</feature>
<accession>A0ABW3ML02</accession>
<organism evidence="2 3">
    <name type="scientific">Kibdelosporangium lantanae</name>
    <dbReference type="NCBI Taxonomy" id="1497396"/>
    <lineage>
        <taxon>Bacteria</taxon>
        <taxon>Bacillati</taxon>
        <taxon>Actinomycetota</taxon>
        <taxon>Actinomycetes</taxon>
        <taxon>Pseudonocardiales</taxon>
        <taxon>Pseudonocardiaceae</taxon>
        <taxon>Kibdelosporangium</taxon>
    </lineage>
</organism>
<sequence>GRIAHLVDAVEDLEEDRETGAWNPLHATGTSLEEARRLCDDALIGVKLALREAEFTDGKLVHALLVHELDHAVQRAFADPHGHHPHGPQQPPYPQQQPPEKRRRGRKQHTYDPYRRPRSTSTFAGCMLAIGMFCTCQFCCRDPYHDPWTGEPKQGWCVGCDCGDCCDGCDCCDCCCDGCDCCDCSC</sequence>
<comment type="caution">
    <text evidence="2">The sequence shown here is derived from an EMBL/GenBank/DDBJ whole genome shotgun (WGS) entry which is preliminary data.</text>
</comment>
<gene>
    <name evidence="2" type="ORF">ACFQ1S_34790</name>
</gene>
<dbReference type="EMBL" id="JBHTIS010002760">
    <property type="protein sequence ID" value="MFD1050329.1"/>
    <property type="molecule type" value="Genomic_DNA"/>
</dbReference>
<name>A0ABW3ML02_9PSEU</name>
<proteinExistence type="predicted"/>
<feature type="non-terminal residue" evidence="2">
    <location>
        <position position="1"/>
    </location>
</feature>
<dbReference type="Proteomes" id="UP001597045">
    <property type="component" value="Unassembled WGS sequence"/>
</dbReference>
<protein>
    <submittedName>
        <fullName evidence="2">Uncharacterized protein</fullName>
    </submittedName>
</protein>
<feature type="region of interest" description="Disordered" evidence="1">
    <location>
        <begin position="78"/>
        <end position="116"/>
    </location>
</feature>
<evidence type="ECO:0000313" key="2">
    <source>
        <dbReference type="EMBL" id="MFD1050329.1"/>
    </source>
</evidence>
<evidence type="ECO:0000256" key="1">
    <source>
        <dbReference type="SAM" id="MobiDB-lite"/>
    </source>
</evidence>